<dbReference type="Proteomes" id="UP001202717">
    <property type="component" value="Chromosome"/>
</dbReference>
<proteinExistence type="predicted"/>
<name>A0ABY7RTK0_9FLAO</name>
<dbReference type="EMBL" id="CP116221">
    <property type="protein sequence ID" value="WCO00259.1"/>
    <property type="molecule type" value="Genomic_DNA"/>
</dbReference>
<evidence type="ECO:0000313" key="1">
    <source>
        <dbReference type="EMBL" id="WCO00259.1"/>
    </source>
</evidence>
<protein>
    <submittedName>
        <fullName evidence="1">DUF4886 domain-containing protein</fullName>
    </submittedName>
</protein>
<dbReference type="SUPFAM" id="SSF52266">
    <property type="entry name" value="SGNH hydrolase"/>
    <property type="match status" value="1"/>
</dbReference>
<organism evidence="1 2">
    <name type="scientific">Psychroserpens ponticola</name>
    <dbReference type="NCBI Taxonomy" id="2932268"/>
    <lineage>
        <taxon>Bacteria</taxon>
        <taxon>Pseudomonadati</taxon>
        <taxon>Bacteroidota</taxon>
        <taxon>Flavobacteriia</taxon>
        <taxon>Flavobacteriales</taxon>
        <taxon>Flavobacteriaceae</taxon>
        <taxon>Psychroserpens</taxon>
    </lineage>
</organism>
<reference evidence="1 2" key="1">
    <citation type="submission" date="2023-01" db="EMBL/GenBank/DDBJ databases">
        <title>Psychroserpens ponticola sp. nov., isolated from seawater.</title>
        <authorList>
            <person name="Kristyanto S."/>
            <person name="Jung J."/>
            <person name="Kim J.M."/>
            <person name="Jeon C.O."/>
        </authorList>
    </citation>
    <scope>NUCLEOTIDE SEQUENCE [LARGE SCALE GENOMIC DNA]</scope>
    <source>
        <strain evidence="1 2">MSW6</strain>
    </source>
</reference>
<keyword evidence="2" id="KW-1185">Reference proteome</keyword>
<accession>A0ABY7RTK0</accession>
<sequence>MRIILFIILSLATISCKSQKKQFNERINVLFIGNSLTEYNGMTQTLRNMLVETTPFINIEKITFPGMSLSAHLTDMITSWTENGISTRKKTAEETTVTEKKILEKKWDIIIFQTGTVSVLIPENRDLKVNKAITDIKKLVSNSNCKFILFNTWPSKKGYPKEYCYSGRSIEKDLEDYDYCSPIIKNLEQKIKLINESYEILANKNKILRSNNGTKFYEILTKYPEVELYEDEIHSNKYGAFLNACIFYKILTNNKASSIKYNGEIEPKTAKLLKRIAD</sequence>
<dbReference type="RefSeq" id="WP_272792357.1">
    <property type="nucleotide sequence ID" value="NZ_CP116221.1"/>
</dbReference>
<dbReference type="PROSITE" id="PS51257">
    <property type="entry name" value="PROKAR_LIPOPROTEIN"/>
    <property type="match status" value="1"/>
</dbReference>
<evidence type="ECO:0000313" key="2">
    <source>
        <dbReference type="Proteomes" id="UP001202717"/>
    </source>
</evidence>
<dbReference type="Gene3D" id="3.40.50.1110">
    <property type="entry name" value="SGNH hydrolase"/>
    <property type="match status" value="1"/>
</dbReference>
<dbReference type="InterPro" id="IPR036514">
    <property type="entry name" value="SGNH_hydro_sf"/>
</dbReference>
<gene>
    <name evidence="1" type="ORF">MUN68_009245</name>
</gene>